<evidence type="ECO:0000259" key="2">
    <source>
        <dbReference type="Pfam" id="PF22747"/>
    </source>
</evidence>
<protein>
    <submittedName>
        <fullName evidence="3">DUF2089 family protein</fullName>
    </submittedName>
</protein>
<dbReference type="Pfam" id="PF22747">
    <property type="entry name" value="Zn_ribbon_DUF2089"/>
    <property type="match status" value="1"/>
</dbReference>
<proteinExistence type="predicted"/>
<dbReference type="EMBL" id="CP046522">
    <property type="protein sequence ID" value="QGU96431.1"/>
    <property type="molecule type" value="Genomic_DNA"/>
</dbReference>
<dbReference type="AlphaFoldDB" id="A0A6I6F1M5"/>
<gene>
    <name evidence="3" type="ORF">GOM49_16190</name>
</gene>
<dbReference type="Proteomes" id="UP000422764">
    <property type="component" value="Chromosome"/>
</dbReference>
<name>A0A6I6F1M5_9CLOT</name>
<reference evidence="3 4" key="1">
    <citation type="submission" date="2019-12" db="EMBL/GenBank/DDBJ databases">
        <title>Genome sequenceing of Clostridium bovifaecis.</title>
        <authorList>
            <person name="Yao Y."/>
        </authorList>
    </citation>
    <scope>NUCLEOTIDE SEQUENCE [LARGE SCALE GENOMIC DNA]</scope>
    <source>
        <strain evidence="3 4">BXX</strain>
    </source>
</reference>
<dbReference type="InterPro" id="IPR018658">
    <property type="entry name" value="DUF2089"/>
</dbReference>
<keyword evidence="4" id="KW-1185">Reference proteome</keyword>
<dbReference type="Pfam" id="PF09862">
    <property type="entry name" value="DUF2089"/>
    <property type="match status" value="1"/>
</dbReference>
<evidence type="ECO:0000313" key="4">
    <source>
        <dbReference type="Proteomes" id="UP000422764"/>
    </source>
</evidence>
<accession>A0A6I6F1M5</accession>
<evidence type="ECO:0000259" key="1">
    <source>
        <dbReference type="Pfam" id="PF09862"/>
    </source>
</evidence>
<feature type="domain" description="DUF2089" evidence="1">
    <location>
        <begin position="42"/>
        <end position="87"/>
    </location>
</feature>
<dbReference type="InterPro" id="IPR053957">
    <property type="entry name" value="DUF2089_Zn_ribbon"/>
</dbReference>
<organism evidence="3 4">
    <name type="scientific">Clostridium bovifaecis</name>
    <dbReference type="NCBI Taxonomy" id="2184719"/>
    <lineage>
        <taxon>Bacteria</taxon>
        <taxon>Bacillati</taxon>
        <taxon>Bacillota</taxon>
        <taxon>Clostridia</taxon>
        <taxon>Eubacteriales</taxon>
        <taxon>Clostridiaceae</taxon>
        <taxon>Clostridium</taxon>
    </lineage>
</organism>
<sequence>MGYKILTKCPVCNSKLKVTKLRCSCCNTIIENEFELSKFAYLSAEQLEFVEVFLRSRGNIKDVEKEMGISYPTVRSKLDDVILALGYSLNKKPKISNKEVLDMLEKGEISPEAALKAIKEGELLE</sequence>
<feature type="domain" description="DUF2089" evidence="2">
    <location>
        <begin position="9"/>
        <end position="40"/>
    </location>
</feature>
<evidence type="ECO:0000313" key="3">
    <source>
        <dbReference type="EMBL" id="QGU96431.1"/>
    </source>
</evidence>